<gene>
    <name evidence="2" type="ORF">CXG81DRAFT_16784</name>
</gene>
<proteinExistence type="predicted"/>
<dbReference type="EMBL" id="ML014119">
    <property type="protein sequence ID" value="RKP03683.1"/>
    <property type="molecule type" value="Genomic_DNA"/>
</dbReference>
<reference evidence="3" key="1">
    <citation type="journal article" date="2018" name="Nat. Microbiol.">
        <title>Leveraging single-cell genomics to expand the fungal tree of life.</title>
        <authorList>
            <person name="Ahrendt S.R."/>
            <person name="Quandt C.A."/>
            <person name="Ciobanu D."/>
            <person name="Clum A."/>
            <person name="Salamov A."/>
            <person name="Andreopoulos B."/>
            <person name="Cheng J.F."/>
            <person name="Woyke T."/>
            <person name="Pelin A."/>
            <person name="Henrissat B."/>
            <person name="Reynolds N.K."/>
            <person name="Benny G.L."/>
            <person name="Smith M.E."/>
            <person name="James T.Y."/>
            <person name="Grigoriev I.V."/>
        </authorList>
    </citation>
    <scope>NUCLEOTIDE SEQUENCE [LARGE SCALE GENOMIC DNA]</scope>
    <source>
        <strain evidence="3">ATCC 52028</strain>
    </source>
</reference>
<accession>A0A4P9XDW4</accession>
<dbReference type="AlphaFoldDB" id="A0A4P9XDW4"/>
<keyword evidence="3" id="KW-1185">Reference proteome</keyword>
<name>A0A4P9XDW4_9FUNG</name>
<feature type="region of interest" description="Disordered" evidence="1">
    <location>
        <begin position="1072"/>
        <end position="1109"/>
    </location>
</feature>
<feature type="region of interest" description="Disordered" evidence="1">
    <location>
        <begin position="97"/>
        <end position="131"/>
    </location>
</feature>
<protein>
    <submittedName>
        <fullName evidence="2">Uncharacterized protein</fullName>
    </submittedName>
</protein>
<sequence length="1109" mass="122480">MRLDRPLVAPAAAAAASTGRSARTHRPSRPPGWHLAIALLALLGATIWSASSASLAQATPSSPPLPFAASSAWPPASPAPSAFDPSKARVHIVLPPLPPTYDAPNEELDDDDGGDGFDDDTDDTDVHADKNTYDGHTVRHARVGDLRPLMRVAAEPATPATRASTDGSFLLIQTSFMQDYKSTGDTFDTIQTFRVRISCYDEKSALRPCGRIEIRHTTPQKASRLLFFKKKPTVTYEDLLLVDYETGEINTHRLHSNDTLTQDCDPTQSSFSFAVQSHERMTTARFHVRSEFMETNTWLLVMPDAHIRNVLGSLAEPTVNDPQVETVRKLLGDHGSRFVGKIFKPFADKYSALANGNADQSTPTPPRYRRGRRSFGKVAHVELDRLHDPLHDTTYCPSVTEDFLAHEAMAESAYMAAEDEDDADGLDRAAAQAVLASTPSTGSFTVKHTTPSLLMMALDRWSPTTPSHPIAHIQREPAAEAEVQLAYHHEELARHPVHTMFRRSEAVALSDLSNNEVHERVVFQYTNGTTTEAEVSSIQDAWAVVKSFLLRIGLTIKHLAKALRHQFQWRSIIYTTEMLQMHFRKTFATEVIHDFEYYRTHLDKRFDRFKTTLLDYFDKAIDDSRGIVEKAHDPVDASNMKNAMEHLPVRVTYFADMTHGVPTEKWNHAVNSLLRPEDDIHIKPTNITDKLASELIEGLGRLGNALTFSELSADKMKTSALKVMREAALLTANALPVVMNLLLSVTQQVFAIQDKLMSAHINIPLITNFYEKVLMRGGAKMTVYGMIGMSVAGPVNHLYGLFHGFKTPFYKKDVDFVSKLRWKEYNDDVINADYGCGYNAGLRNRISGVFGIAKSIVTMLKAFYKFKTSQGVPVFLDAMYGSFITATGVSIFKSANVAGRSGWQSKFIEHIDPVTLTLMNYAYWWTPILALIPTHDRVVFRLVNTAISVPTLILDFILDWSFVAYSGPSARHALYADMSSLAIGVFLAVVDYAPHLSKATTRIMAYVEMTQASAYLMSGGLVSTIPGTENHALPDSVDEEAEGVAKAEAKAVSEAEVAVAAFQDKTIAAASTEDDTFAPSETATLIGPSPTPAPFAVSPSESPFKPYTS</sequence>
<feature type="compositionally biased region" description="Acidic residues" evidence="1">
    <location>
        <begin position="104"/>
        <end position="123"/>
    </location>
</feature>
<evidence type="ECO:0000256" key="1">
    <source>
        <dbReference type="SAM" id="MobiDB-lite"/>
    </source>
</evidence>
<dbReference type="Proteomes" id="UP000274922">
    <property type="component" value="Unassembled WGS sequence"/>
</dbReference>
<feature type="region of interest" description="Disordered" evidence="1">
    <location>
        <begin position="56"/>
        <end position="84"/>
    </location>
</feature>
<evidence type="ECO:0000313" key="2">
    <source>
        <dbReference type="EMBL" id="RKP03683.1"/>
    </source>
</evidence>
<evidence type="ECO:0000313" key="3">
    <source>
        <dbReference type="Proteomes" id="UP000274922"/>
    </source>
</evidence>
<feature type="compositionally biased region" description="Low complexity" evidence="1">
    <location>
        <begin position="67"/>
        <end position="84"/>
    </location>
</feature>
<dbReference type="OrthoDB" id="3235083at2759"/>
<feature type="region of interest" description="Disordered" evidence="1">
    <location>
        <begin position="1"/>
        <end position="29"/>
    </location>
</feature>
<organism evidence="2 3">
    <name type="scientific">Caulochytrium protostelioides</name>
    <dbReference type="NCBI Taxonomy" id="1555241"/>
    <lineage>
        <taxon>Eukaryota</taxon>
        <taxon>Fungi</taxon>
        <taxon>Fungi incertae sedis</taxon>
        <taxon>Chytridiomycota</taxon>
        <taxon>Chytridiomycota incertae sedis</taxon>
        <taxon>Chytridiomycetes</taxon>
        <taxon>Caulochytriales</taxon>
        <taxon>Caulochytriaceae</taxon>
        <taxon>Caulochytrium</taxon>
    </lineage>
</organism>